<dbReference type="Proteomes" id="UP000199572">
    <property type="component" value="Unassembled WGS sequence"/>
</dbReference>
<dbReference type="Pfam" id="PF06245">
    <property type="entry name" value="DUF1015"/>
    <property type="match status" value="1"/>
</dbReference>
<evidence type="ECO:0000313" key="1">
    <source>
        <dbReference type="EMBL" id="SES22376.1"/>
    </source>
</evidence>
<dbReference type="PANTHER" id="PTHR36454">
    <property type="entry name" value="LMO2823 PROTEIN"/>
    <property type="match status" value="1"/>
</dbReference>
<dbReference type="InterPro" id="IPR008323">
    <property type="entry name" value="UCP033563"/>
</dbReference>
<dbReference type="AlphaFoldDB" id="A0A1H9VKS2"/>
<reference evidence="1 2" key="1">
    <citation type="submission" date="2016-10" db="EMBL/GenBank/DDBJ databases">
        <authorList>
            <person name="de Groot N.N."/>
        </authorList>
    </citation>
    <scope>NUCLEOTIDE SEQUENCE [LARGE SCALE GENOMIC DNA]</scope>
    <source>
        <strain evidence="1 2">DSM 18610</strain>
    </source>
</reference>
<dbReference type="RefSeq" id="WP_090888901.1">
    <property type="nucleotide sequence ID" value="NZ_FOGG01000044.1"/>
</dbReference>
<dbReference type="OrthoDB" id="9781616at2"/>
<gene>
    <name evidence="1" type="ORF">SAMN04488023_14444</name>
</gene>
<organism evidence="1 2">
    <name type="scientific">Pedobacter rhizosphaerae</name>
    <dbReference type="NCBI Taxonomy" id="390241"/>
    <lineage>
        <taxon>Bacteria</taxon>
        <taxon>Pseudomonadati</taxon>
        <taxon>Bacteroidota</taxon>
        <taxon>Sphingobacteriia</taxon>
        <taxon>Sphingobacteriales</taxon>
        <taxon>Sphingobacteriaceae</taxon>
        <taxon>Pedobacter</taxon>
    </lineage>
</organism>
<dbReference type="PANTHER" id="PTHR36454:SF1">
    <property type="entry name" value="DUF1015 DOMAIN-CONTAINING PROTEIN"/>
    <property type="match status" value="1"/>
</dbReference>
<proteinExistence type="predicted"/>
<sequence length="373" mass="42547">MVKIAPITAIHPSVQTLEILLAKLSDDKSQEYVSHRDLSLAPNPVHIDSNPAFYLYEFNKGTLLKSAIWALTDLALTPESVIKGHEQTLCNKVESIKNDRKNRSWEKSPVVMVHQPIAALEVLIDQIKQNIDPMEQPWNSLGHTIWKITDLKLIQEISDCIGKLEEIYVADGHHRLEAAYLGKTEEFQGISTLFVPWDAITISPFHRVINLDKALSSGSFLKEIEKYYFISVIPNNVPYRPDRKHRLGMYYQSVWYQLDLKSNTRELLSQPDSVVLQHKILAPVLGIDDPQTDERLNNVPDKNWSKMIEEIESNTDLIAFTLYQMDTVDFISHAKRASFLPPKSTYIEPKVPSGMMMNAVLPIKNNPTAHQQL</sequence>
<dbReference type="STRING" id="390241.SAMN04488023_14444"/>
<name>A0A1H9VKS2_9SPHI</name>
<keyword evidence="2" id="KW-1185">Reference proteome</keyword>
<protein>
    <submittedName>
        <fullName evidence="1">Uncharacterized conserved protein, DUF1015 family</fullName>
    </submittedName>
</protein>
<evidence type="ECO:0000313" key="2">
    <source>
        <dbReference type="Proteomes" id="UP000199572"/>
    </source>
</evidence>
<dbReference type="EMBL" id="FOGG01000044">
    <property type="protein sequence ID" value="SES22376.1"/>
    <property type="molecule type" value="Genomic_DNA"/>
</dbReference>
<accession>A0A1H9VKS2</accession>